<keyword evidence="5" id="KW-0472">Membrane</keyword>
<keyword evidence="6" id="KW-0564">Palmitate</keyword>
<evidence type="ECO:0000256" key="8">
    <source>
        <dbReference type="ARBA" id="ARBA00023288"/>
    </source>
</evidence>
<keyword evidence="8" id="KW-0449">Lipoprotein</keyword>
<keyword evidence="7" id="KW-0998">Cell outer membrane</keyword>
<dbReference type="InterPro" id="IPR003423">
    <property type="entry name" value="OMP_efflux"/>
</dbReference>
<dbReference type="GO" id="GO:0015562">
    <property type="term" value="F:efflux transmembrane transporter activity"/>
    <property type="evidence" value="ECO:0007669"/>
    <property type="project" value="InterPro"/>
</dbReference>
<evidence type="ECO:0000256" key="9">
    <source>
        <dbReference type="SAM" id="Coils"/>
    </source>
</evidence>
<sequence>MIERRGCLWLLWVSVAVLAQEPPGQAGPVSALAHARAQGEEVALGLDDAIALALRDNRTIRSDYLERIAQKFDLKVARDRFAPQLALKARYLANRNHQDRYRDAEVAPTASLLTRYGTRLSLDWAYGQHRADRLGPRYRDGANLTLIQPLLRGAGPQVAEAPLRQAQLAEQGNRLALKDSVARTITGVIALYRQLLRAQEQLRIASDALGRSNRLLEVNRAMIEAGRMAAFDIVQTEAEVASQELALEDSRNQLQASRLALLQALALDLGTPLRATEATQAQPVHIDPQQAQARAEALQPAYLMQLIAGQQAALDLHLARDAQRWDLALVAGTSQSRERPGEQKAWEHYLGLELVIPIGDLTRRQELVRAEVNQARQQLQLDAARQELQRQVLDALRSLQVRWRQLEIARRAEALSQRKLQIEQQKLESGRSSNFQVLSFESDLRNAQNARLEALIAYLDAQADLDLTLGTTLDSWDVTLDD</sequence>
<evidence type="ECO:0000256" key="3">
    <source>
        <dbReference type="ARBA" id="ARBA00022452"/>
    </source>
</evidence>
<feature type="coiled-coil region" evidence="9">
    <location>
        <begin position="358"/>
        <end position="389"/>
    </location>
</feature>
<evidence type="ECO:0000256" key="4">
    <source>
        <dbReference type="ARBA" id="ARBA00022692"/>
    </source>
</evidence>
<dbReference type="AlphaFoldDB" id="A0A5R8Z420"/>
<keyword evidence="11" id="KW-1185">Reference proteome</keyword>
<keyword evidence="4" id="KW-0812">Transmembrane</keyword>
<protein>
    <submittedName>
        <fullName evidence="10">TolC family protein</fullName>
    </submittedName>
</protein>
<dbReference type="PANTHER" id="PTHR30203:SF30">
    <property type="entry name" value="OUTER MEMBRANE PROTEIN-RELATED"/>
    <property type="match status" value="1"/>
</dbReference>
<evidence type="ECO:0000313" key="11">
    <source>
        <dbReference type="Proteomes" id="UP000309819"/>
    </source>
</evidence>
<evidence type="ECO:0000256" key="2">
    <source>
        <dbReference type="ARBA" id="ARBA00007613"/>
    </source>
</evidence>
<dbReference type="PANTHER" id="PTHR30203">
    <property type="entry name" value="OUTER MEMBRANE CATION EFFLUX PROTEIN"/>
    <property type="match status" value="1"/>
</dbReference>
<dbReference type="GO" id="GO:0016020">
    <property type="term" value="C:membrane"/>
    <property type="evidence" value="ECO:0007669"/>
    <property type="project" value="UniProtKB-SubCell"/>
</dbReference>
<dbReference type="SUPFAM" id="SSF56954">
    <property type="entry name" value="Outer membrane efflux proteins (OEP)"/>
    <property type="match status" value="1"/>
</dbReference>
<reference evidence="10 11" key="1">
    <citation type="submission" date="2019-05" db="EMBL/GenBank/DDBJ databases">
        <title>Pseudomonas sp. SC006 isolated from lettuce that can produce HBGAs.</title>
        <authorList>
            <person name="Wang D."/>
            <person name="Liao N."/>
            <person name="Liu D."/>
            <person name="Zhang Z."/>
            <person name="Zou S."/>
        </authorList>
    </citation>
    <scope>NUCLEOTIDE SEQUENCE [LARGE SCALE GENOMIC DNA]</scope>
    <source>
        <strain evidence="10 11">SC006</strain>
    </source>
</reference>
<name>A0A5R8Z420_9PSED</name>
<dbReference type="EMBL" id="VAUO01000005">
    <property type="protein sequence ID" value="TLP60085.1"/>
    <property type="molecule type" value="Genomic_DNA"/>
</dbReference>
<proteinExistence type="inferred from homology"/>
<dbReference type="Proteomes" id="UP000309819">
    <property type="component" value="Unassembled WGS sequence"/>
</dbReference>
<dbReference type="RefSeq" id="WP_138219852.1">
    <property type="nucleotide sequence ID" value="NZ_VAUO01000005.1"/>
</dbReference>
<comment type="caution">
    <text evidence="10">The sequence shown here is derived from an EMBL/GenBank/DDBJ whole genome shotgun (WGS) entry which is preliminary data.</text>
</comment>
<organism evidence="10 11">
    <name type="scientific">Pseudomonas mosselii</name>
    <dbReference type="NCBI Taxonomy" id="78327"/>
    <lineage>
        <taxon>Bacteria</taxon>
        <taxon>Pseudomonadati</taxon>
        <taxon>Pseudomonadota</taxon>
        <taxon>Gammaproteobacteria</taxon>
        <taxon>Pseudomonadales</taxon>
        <taxon>Pseudomonadaceae</taxon>
        <taxon>Pseudomonas</taxon>
    </lineage>
</organism>
<comment type="subcellular location">
    <subcellularLocation>
        <location evidence="1">Cell outer membrane</location>
    </subcellularLocation>
</comment>
<dbReference type="Gene3D" id="1.20.1600.10">
    <property type="entry name" value="Outer membrane efflux proteins (OEP)"/>
    <property type="match status" value="1"/>
</dbReference>
<evidence type="ECO:0000256" key="7">
    <source>
        <dbReference type="ARBA" id="ARBA00023237"/>
    </source>
</evidence>
<keyword evidence="3" id="KW-1134">Transmembrane beta strand</keyword>
<evidence type="ECO:0000256" key="1">
    <source>
        <dbReference type="ARBA" id="ARBA00004442"/>
    </source>
</evidence>
<evidence type="ECO:0000256" key="5">
    <source>
        <dbReference type="ARBA" id="ARBA00023136"/>
    </source>
</evidence>
<dbReference type="InterPro" id="IPR010131">
    <property type="entry name" value="MdtP/NodT-like"/>
</dbReference>
<gene>
    <name evidence="10" type="ORF">FEM01_12845</name>
</gene>
<comment type="similarity">
    <text evidence="2">Belongs to the outer membrane factor (OMF) (TC 1.B.17) family.</text>
</comment>
<keyword evidence="9" id="KW-0175">Coiled coil</keyword>
<accession>A0A5R8Z420</accession>
<dbReference type="Pfam" id="PF02321">
    <property type="entry name" value="OEP"/>
    <property type="match status" value="1"/>
</dbReference>
<evidence type="ECO:0000313" key="10">
    <source>
        <dbReference type="EMBL" id="TLP60085.1"/>
    </source>
</evidence>
<dbReference type="OrthoDB" id="188180at2"/>
<evidence type="ECO:0000256" key="6">
    <source>
        <dbReference type="ARBA" id="ARBA00023139"/>
    </source>
</evidence>